<dbReference type="InterPro" id="IPR048634">
    <property type="entry name" value="SecD_SecF_C"/>
</dbReference>
<feature type="transmembrane region" description="Helical" evidence="9">
    <location>
        <begin position="563"/>
        <end position="584"/>
    </location>
</feature>
<keyword evidence="6 9" id="KW-1133">Transmembrane helix</keyword>
<keyword evidence="5 9" id="KW-0653">Protein transport</keyword>
<dbReference type="InterPro" id="IPR054384">
    <property type="entry name" value="SecDF_P1_head"/>
</dbReference>
<evidence type="ECO:0000313" key="14">
    <source>
        <dbReference type="EMBL" id="QOD60444.1"/>
    </source>
</evidence>
<dbReference type="NCBIfam" id="TIGR00916">
    <property type="entry name" value="2A0604s01"/>
    <property type="match status" value="1"/>
</dbReference>
<dbReference type="NCBIfam" id="TIGR01129">
    <property type="entry name" value="secD"/>
    <property type="match status" value="1"/>
</dbReference>
<dbReference type="HAMAP" id="MF_01464_B">
    <property type="entry name" value="SecF_B"/>
    <property type="match status" value="1"/>
</dbReference>
<organism evidence="14 15">
    <name type="scientific">Polaribacter haliotis</name>
    <dbReference type="NCBI Taxonomy" id="1888915"/>
    <lineage>
        <taxon>Bacteria</taxon>
        <taxon>Pseudomonadati</taxon>
        <taxon>Bacteroidota</taxon>
        <taxon>Flavobacteriia</taxon>
        <taxon>Flavobacteriales</taxon>
        <taxon>Flavobacteriaceae</taxon>
    </lineage>
</organism>
<evidence type="ECO:0000256" key="7">
    <source>
        <dbReference type="ARBA" id="ARBA00023010"/>
    </source>
</evidence>
<dbReference type="GO" id="GO:0065002">
    <property type="term" value="P:intracellular protein transmembrane transport"/>
    <property type="evidence" value="ECO:0007669"/>
    <property type="project" value="UniProtKB-UniRule"/>
</dbReference>
<evidence type="ECO:0000259" key="11">
    <source>
        <dbReference type="Pfam" id="PF02355"/>
    </source>
</evidence>
<dbReference type="Pfam" id="PF02355">
    <property type="entry name" value="SecD_SecF_C"/>
    <property type="match status" value="2"/>
</dbReference>
<dbReference type="InterPro" id="IPR048631">
    <property type="entry name" value="SecD_1st"/>
</dbReference>
<feature type="domain" description="SecDF P1 head subdomain" evidence="13">
    <location>
        <begin position="391"/>
        <end position="491"/>
    </location>
</feature>
<dbReference type="GO" id="GO:0005886">
    <property type="term" value="C:plasma membrane"/>
    <property type="evidence" value="ECO:0007669"/>
    <property type="project" value="UniProtKB-SubCell"/>
</dbReference>
<dbReference type="AlphaFoldDB" id="A0A7L8AEU3"/>
<dbReference type="OrthoDB" id="9805019at2"/>
<gene>
    <name evidence="14" type="primary">secDF</name>
    <name evidence="9" type="synonym">secD</name>
    <name evidence="10" type="synonym">secF</name>
    <name evidence="14" type="ORF">H9I45_14015</name>
</gene>
<evidence type="ECO:0000256" key="2">
    <source>
        <dbReference type="ARBA" id="ARBA00022448"/>
    </source>
</evidence>
<feature type="domain" description="Protein export membrane protein SecD/SecF C-terminal" evidence="11">
    <location>
        <begin position="492"/>
        <end position="661"/>
    </location>
</feature>
<dbReference type="Gene3D" id="1.20.1640.10">
    <property type="entry name" value="Multidrug efflux transporter AcrB transmembrane domain"/>
    <property type="match status" value="2"/>
</dbReference>
<dbReference type="FunFam" id="1.20.1640.10:FF:000004">
    <property type="entry name" value="Protein translocase subunit SecD"/>
    <property type="match status" value="1"/>
</dbReference>
<dbReference type="InterPro" id="IPR005791">
    <property type="entry name" value="SecD"/>
</dbReference>
<dbReference type="Pfam" id="PF21760">
    <property type="entry name" value="SecD_1st"/>
    <property type="match status" value="1"/>
</dbReference>
<feature type="transmembrane region" description="Helical" evidence="9">
    <location>
        <begin position="889"/>
        <end position="906"/>
    </location>
</feature>
<dbReference type="InterPro" id="IPR055344">
    <property type="entry name" value="SecD_SecF_C_bact"/>
</dbReference>
<comment type="function">
    <text evidence="9">Part of the Sec protein translocase complex. Interacts with the SecYEG preprotein conducting channel. SecDF uses the proton motive force (PMF) to complete protein translocation after the ATP-dependent function of SecA.</text>
</comment>
<evidence type="ECO:0000256" key="6">
    <source>
        <dbReference type="ARBA" id="ARBA00022989"/>
    </source>
</evidence>
<keyword evidence="8 9" id="KW-0472">Membrane</keyword>
<dbReference type="InterPro" id="IPR022813">
    <property type="entry name" value="SecD/SecF_arch_bac"/>
</dbReference>
<feature type="transmembrane region" description="Helical" evidence="9">
    <location>
        <begin position="696"/>
        <end position="717"/>
    </location>
</feature>
<feature type="domain" description="Protein translocase subunit SecDF P1" evidence="12">
    <location>
        <begin position="190"/>
        <end position="247"/>
    </location>
</feature>
<dbReference type="Pfam" id="PF22599">
    <property type="entry name" value="SecDF_P1_head"/>
    <property type="match status" value="1"/>
</dbReference>
<feature type="transmembrane region" description="Helical" evidence="9">
    <location>
        <begin position="833"/>
        <end position="850"/>
    </location>
</feature>
<dbReference type="Proteomes" id="UP000516764">
    <property type="component" value="Chromosome"/>
</dbReference>
<dbReference type="NCBIfam" id="NF009585">
    <property type="entry name" value="PRK13024.1-5"/>
    <property type="match status" value="1"/>
</dbReference>
<feature type="transmembrane region" description="Helical" evidence="9">
    <location>
        <begin position="537"/>
        <end position="557"/>
    </location>
</feature>
<comment type="similarity">
    <text evidence="10">Belongs to the SecD/SecF family. SecF subfamily.</text>
</comment>
<dbReference type="RefSeq" id="WP_088354502.1">
    <property type="nucleotide sequence ID" value="NZ_CP061813.1"/>
</dbReference>
<feature type="transmembrane region" description="Helical" evidence="9">
    <location>
        <begin position="967"/>
        <end position="991"/>
    </location>
</feature>
<dbReference type="PRINTS" id="PR01755">
    <property type="entry name" value="SECFTRNLCASE"/>
</dbReference>
<feature type="domain" description="Protein export membrane protein SecD/SecF C-terminal" evidence="11">
    <location>
        <begin position="815"/>
        <end position="995"/>
    </location>
</feature>
<comment type="subunit">
    <text evidence="10">Forms a complex with SecD. Part of the essential Sec protein translocation apparatus which comprises SecA, SecYEG and auxiliary proteins SecDF. Other proteins may also be involved.</text>
</comment>
<feature type="transmembrane region" description="Helical" evidence="9">
    <location>
        <begin position="638"/>
        <end position="662"/>
    </location>
</feature>
<keyword evidence="7 9" id="KW-0811">Translocation</keyword>
<keyword evidence="2 9" id="KW-0813">Transport</keyword>
<dbReference type="NCBIfam" id="TIGR00966">
    <property type="entry name" value="transloc_SecF"/>
    <property type="match status" value="1"/>
</dbReference>
<dbReference type="Gene3D" id="3.30.1360.200">
    <property type="match status" value="1"/>
</dbReference>
<evidence type="ECO:0000259" key="12">
    <source>
        <dbReference type="Pfam" id="PF21760"/>
    </source>
</evidence>
<evidence type="ECO:0000256" key="4">
    <source>
        <dbReference type="ARBA" id="ARBA00022692"/>
    </source>
</evidence>
<evidence type="ECO:0000256" key="1">
    <source>
        <dbReference type="ARBA" id="ARBA00004651"/>
    </source>
</evidence>
<sequence>MQNKGLIKLFAILFGLVSLYQLSFTFLANKVEDDAKVYAEQNAPDDARLKATFENRYLDSVANKEVIDLGVAQYTYDDVRDKEMNLGLDLKGGINAILQVSVKEVLKSLSNDSKNEAFNTALDNAYERQKTSNATYLDLFFEEFEKVAGDTKLSDPSIFGTKALSDKIKFNEDNFSVRETLQEEINSSISTAFEVLRSRIDKFGVASPNIQRIGNSGRIQIELPGAKDIERVTKLITSKAELQFWEVYTNAEVQNFFFTANAKVAELLKDDTEVEQVKDSVKNDDIDDLLGETVDSTKVQKNLFTYLRPRIAQSQNQLSSVVAEARVADTATVNSLLKNKEVRNLLPNELRHVKFLWDYKTVKTEKPENADDDFEVEEFIFLYAIKSNRNDTPAIEGDVILDAGQVFDQLNKPEVSMTMNSYGTKEWGKLTTKLSSQPDKFIAVVLDDYVYTAPTVSIAITSGRTSISGGSMTVEEAKDISTVLKAGKLPAAARIIQIEVVGPSLGQEAIDASFLSFGLAIFLVLIWMILYYGKAGLFADVALIVNILFIFGILASFNAVLTLPGIAGIILTIGMSVDANVIIFERIKEGLFGKKGLKQSVEEGFSIKGALSAIIDANITTLLTGIILYVFGSGPIKGFALTLMIGIATSLFTAVFITRILIDGAINKGTNLTFNTSVSKGWFQNINVEFLKKRKVAYIISGAIILAGIVSIFSIGLKQGVDFKGGRSYVVRFDQDMSATEVAGTLKDAFGTAPEVKTYGTANQLKITTVYKIDEEGQEVDEAVQNTLYTGLKPYLGNIDYETFKPGFEKAGAGVMSYMKVEPTIADDIKTDALYAVFGSLLVVFLYILLRFRKISYSIGAVVAVFHDVLIVLGVFSITYNFMPFDMEIGQSFIAAILTVVGYSLNDTVVIFDRIREFVGDYKNRPLGENVDKAVSSTLGRTINTSLTTLLVMLAIFLFGGDSIKGFMFALIVGVIVGTYSSLFVATPIMYDASKKEEKNK</sequence>
<accession>A0A7L8AEU3</accession>
<evidence type="ECO:0000256" key="3">
    <source>
        <dbReference type="ARBA" id="ARBA00022475"/>
    </source>
</evidence>
<keyword evidence="15" id="KW-1185">Reference proteome</keyword>
<comment type="caution">
    <text evidence="9">Lacks conserved residue(s) required for the propagation of feature annotation.</text>
</comment>
<evidence type="ECO:0000313" key="15">
    <source>
        <dbReference type="Proteomes" id="UP000516764"/>
    </source>
</evidence>
<proteinExistence type="inferred from homology"/>
<dbReference type="GO" id="GO:0015450">
    <property type="term" value="F:protein-transporting ATPase activity"/>
    <property type="evidence" value="ECO:0007669"/>
    <property type="project" value="InterPro"/>
</dbReference>
<dbReference type="InterPro" id="IPR005665">
    <property type="entry name" value="SecF_bac"/>
</dbReference>
<protein>
    <recommendedName>
        <fullName evidence="9 10">Multifunctional fusion protein</fullName>
    </recommendedName>
    <domain>
        <recommendedName>
            <fullName evidence="9">Protein translocase subunit SecD</fullName>
        </recommendedName>
    </domain>
    <domain>
        <recommendedName>
            <fullName evidence="10">Protein-export membrane protein SecF</fullName>
        </recommendedName>
    </domain>
</protein>
<evidence type="ECO:0000256" key="8">
    <source>
        <dbReference type="ARBA" id="ARBA00023136"/>
    </source>
</evidence>
<feature type="transmembrane region" description="Helical" evidence="9">
    <location>
        <begin position="605"/>
        <end position="632"/>
    </location>
</feature>
<comment type="subunit">
    <text evidence="9">Forms a complex with SecF. Part of the essential Sec protein translocation apparatus which comprises SecA, SecYEG and auxiliary proteins SecDF. Other proteins may also be involved.</text>
</comment>
<keyword evidence="4 9" id="KW-0812">Transmembrane</keyword>
<dbReference type="SUPFAM" id="SSF82866">
    <property type="entry name" value="Multidrug efflux transporter AcrB transmembrane domain"/>
    <property type="match status" value="2"/>
</dbReference>
<feature type="transmembrane region" description="Helical" evidence="9">
    <location>
        <begin position="943"/>
        <end position="961"/>
    </location>
</feature>
<evidence type="ECO:0000256" key="5">
    <source>
        <dbReference type="ARBA" id="ARBA00022927"/>
    </source>
</evidence>
<dbReference type="GO" id="GO:0043952">
    <property type="term" value="P:protein transport by the Sec complex"/>
    <property type="evidence" value="ECO:0007669"/>
    <property type="project" value="UniProtKB-UniRule"/>
</dbReference>
<reference evidence="14 15" key="1">
    <citation type="journal article" date="2016" name="Int. J. Syst. Evol. Microbiol.">
        <title>Polaribacter haliotis sp. nov., isolated from the gut of abalone Haliotis discus hannai.</title>
        <authorList>
            <person name="Kim Y.O."/>
            <person name="Park I.S."/>
            <person name="Park S."/>
            <person name="Nam B.H."/>
            <person name="Park J.M."/>
            <person name="Kim D.G."/>
            <person name="Yoon J.H."/>
        </authorList>
    </citation>
    <scope>NUCLEOTIDE SEQUENCE [LARGE SCALE GENOMIC DNA]</scope>
    <source>
        <strain evidence="14 15">KCTC 52418</strain>
    </source>
</reference>
<dbReference type="GO" id="GO:0006605">
    <property type="term" value="P:protein targeting"/>
    <property type="evidence" value="ECO:0007669"/>
    <property type="project" value="UniProtKB-UniRule"/>
</dbReference>
<dbReference type="InterPro" id="IPR022645">
    <property type="entry name" value="SecD/SecF_bac"/>
</dbReference>
<evidence type="ECO:0000256" key="9">
    <source>
        <dbReference type="HAMAP-Rule" id="MF_01463"/>
    </source>
</evidence>
<name>A0A7L8AEU3_9FLAO</name>
<dbReference type="Pfam" id="PF07549">
    <property type="entry name" value="Sec_GG"/>
    <property type="match status" value="2"/>
</dbReference>
<dbReference type="HAMAP" id="MF_01463_B">
    <property type="entry name" value="SecD_B"/>
    <property type="match status" value="1"/>
</dbReference>
<evidence type="ECO:0000259" key="13">
    <source>
        <dbReference type="Pfam" id="PF22599"/>
    </source>
</evidence>
<dbReference type="PANTHER" id="PTHR30081:SF1">
    <property type="entry name" value="PROTEIN TRANSLOCASE SUBUNIT SECD"/>
    <property type="match status" value="1"/>
</dbReference>
<feature type="transmembrane region" description="Helical" evidence="9">
    <location>
        <begin position="857"/>
        <end position="883"/>
    </location>
</feature>
<comment type="subcellular location">
    <subcellularLocation>
        <location evidence="1 9">Cell membrane</location>
        <topology evidence="1 9">Multi-pass membrane protein</topology>
    </subcellularLocation>
</comment>
<dbReference type="PANTHER" id="PTHR30081">
    <property type="entry name" value="PROTEIN-EXPORT MEMBRANE PROTEIN SEC"/>
    <property type="match status" value="1"/>
</dbReference>
<keyword evidence="3 9" id="KW-1003">Cell membrane</keyword>
<dbReference type="Gene3D" id="3.30.70.3220">
    <property type="match status" value="1"/>
</dbReference>
<dbReference type="EMBL" id="CP061813">
    <property type="protein sequence ID" value="QOD60444.1"/>
    <property type="molecule type" value="Genomic_DNA"/>
</dbReference>
<evidence type="ECO:0000256" key="10">
    <source>
        <dbReference type="HAMAP-Rule" id="MF_01464"/>
    </source>
</evidence>
<dbReference type="KEGG" id="phal:H9I45_14015"/>
<dbReference type="InterPro" id="IPR022646">
    <property type="entry name" value="SecD/SecF_CS"/>
</dbReference>
<feature type="transmembrane region" description="Helical" evidence="9">
    <location>
        <begin position="512"/>
        <end position="530"/>
    </location>
</feature>
<comment type="similarity">
    <text evidence="9">Belongs to the SecD/SecF family. SecD subfamily.</text>
</comment>